<keyword evidence="5" id="KW-0067">ATP-binding</keyword>
<keyword evidence="9" id="KW-0413">Isomerase</keyword>
<dbReference type="GO" id="GO:0043138">
    <property type="term" value="F:3'-5' DNA helicase activity"/>
    <property type="evidence" value="ECO:0007669"/>
    <property type="project" value="UniProtKB-EC"/>
</dbReference>
<evidence type="ECO:0000256" key="7">
    <source>
        <dbReference type="ARBA" id="ARBA00023172"/>
    </source>
</evidence>
<dbReference type="Pfam" id="PF00270">
    <property type="entry name" value="DEAD"/>
    <property type="match status" value="1"/>
</dbReference>
<keyword evidence="1" id="KW-0547">Nucleotide-binding</keyword>
<evidence type="ECO:0000256" key="11">
    <source>
        <dbReference type="ARBA" id="ARBA00034808"/>
    </source>
</evidence>
<dbReference type="GO" id="GO:0005524">
    <property type="term" value="F:ATP binding"/>
    <property type="evidence" value="ECO:0007669"/>
    <property type="project" value="UniProtKB-KW"/>
</dbReference>
<evidence type="ECO:0000256" key="3">
    <source>
        <dbReference type="ARBA" id="ARBA00022801"/>
    </source>
</evidence>
<accession>A0A381URF8</accession>
<dbReference type="Pfam" id="PF00271">
    <property type="entry name" value="Helicase_C"/>
    <property type="match status" value="1"/>
</dbReference>
<dbReference type="InterPro" id="IPR033454">
    <property type="entry name" value="RecG_wedge"/>
</dbReference>
<dbReference type="PROSITE" id="PS51192">
    <property type="entry name" value="HELICASE_ATP_BIND_1"/>
    <property type="match status" value="1"/>
</dbReference>
<protein>
    <recommendedName>
        <fullName evidence="11">DNA 3'-5' helicase</fullName>
        <ecNumber evidence="11">5.6.2.4</ecNumber>
    </recommendedName>
    <alternativeName>
        <fullName evidence="13">Probable DNA 3'-5' helicase RecG</fullName>
    </alternativeName>
</protein>
<dbReference type="GO" id="GO:0006281">
    <property type="term" value="P:DNA repair"/>
    <property type="evidence" value="ECO:0007669"/>
    <property type="project" value="UniProtKB-KW"/>
</dbReference>
<proteinExistence type="predicted"/>
<dbReference type="InterPro" id="IPR047112">
    <property type="entry name" value="RecG/Mfd"/>
</dbReference>
<evidence type="ECO:0000256" key="2">
    <source>
        <dbReference type="ARBA" id="ARBA00022763"/>
    </source>
</evidence>
<evidence type="ECO:0000256" key="10">
    <source>
        <dbReference type="ARBA" id="ARBA00034617"/>
    </source>
</evidence>
<dbReference type="GO" id="GO:0016787">
    <property type="term" value="F:hydrolase activity"/>
    <property type="evidence" value="ECO:0007669"/>
    <property type="project" value="UniProtKB-KW"/>
</dbReference>
<feature type="domain" description="Helicase ATP-binding" evidence="14">
    <location>
        <begin position="245"/>
        <end position="406"/>
    </location>
</feature>
<dbReference type="Gene3D" id="2.40.50.140">
    <property type="entry name" value="Nucleic acid-binding proteins"/>
    <property type="match status" value="1"/>
</dbReference>
<evidence type="ECO:0000256" key="1">
    <source>
        <dbReference type="ARBA" id="ARBA00022741"/>
    </source>
</evidence>
<gene>
    <name evidence="16" type="ORF">METZ01_LOCUS83195</name>
</gene>
<dbReference type="CDD" id="cd04488">
    <property type="entry name" value="RecG_wedge_OBF"/>
    <property type="match status" value="1"/>
</dbReference>
<name>A0A381URF8_9ZZZZ</name>
<dbReference type="SUPFAM" id="SSF50249">
    <property type="entry name" value="Nucleic acid-binding proteins"/>
    <property type="match status" value="1"/>
</dbReference>
<dbReference type="SMART" id="SM00487">
    <property type="entry name" value="DEXDc"/>
    <property type="match status" value="1"/>
</dbReference>
<dbReference type="Pfam" id="PF17191">
    <property type="entry name" value="RecG_wedge"/>
    <property type="match status" value="1"/>
</dbReference>
<evidence type="ECO:0000256" key="6">
    <source>
        <dbReference type="ARBA" id="ARBA00023125"/>
    </source>
</evidence>
<keyword evidence="3" id="KW-0378">Hydrolase</keyword>
<dbReference type="NCBIfam" id="NF008163">
    <property type="entry name" value="PRK10917.1-1"/>
    <property type="match status" value="1"/>
</dbReference>
<dbReference type="InterPro" id="IPR011545">
    <property type="entry name" value="DEAD/DEAH_box_helicase_dom"/>
</dbReference>
<evidence type="ECO:0000256" key="13">
    <source>
        <dbReference type="ARBA" id="ARBA00049819"/>
    </source>
</evidence>
<evidence type="ECO:0000256" key="5">
    <source>
        <dbReference type="ARBA" id="ARBA00022840"/>
    </source>
</evidence>
<keyword evidence="8" id="KW-0234">DNA repair</keyword>
<feature type="domain" description="Helicase C-terminal" evidence="15">
    <location>
        <begin position="439"/>
        <end position="585"/>
    </location>
</feature>
<dbReference type="FunFam" id="3.40.50.300:FF:000391">
    <property type="entry name" value="ATP-dependent DNA helicase RecG"/>
    <property type="match status" value="1"/>
</dbReference>
<reference evidence="16" key="1">
    <citation type="submission" date="2018-05" db="EMBL/GenBank/DDBJ databases">
        <authorList>
            <person name="Lanie J.A."/>
            <person name="Ng W.-L."/>
            <person name="Kazmierczak K.M."/>
            <person name="Andrzejewski T.M."/>
            <person name="Davidsen T.M."/>
            <person name="Wayne K.J."/>
            <person name="Tettelin H."/>
            <person name="Glass J.I."/>
            <person name="Rusch D."/>
            <person name="Podicherti R."/>
            <person name="Tsui H.-C.T."/>
            <person name="Winkler M.E."/>
        </authorList>
    </citation>
    <scope>NUCLEOTIDE SEQUENCE</scope>
</reference>
<evidence type="ECO:0000256" key="12">
    <source>
        <dbReference type="ARBA" id="ARBA00048988"/>
    </source>
</evidence>
<dbReference type="EC" id="5.6.2.4" evidence="11"/>
<comment type="catalytic activity">
    <reaction evidence="10">
        <text>Couples ATP hydrolysis with the unwinding of duplex DNA by translocating in the 3'-5' direction.</text>
        <dbReference type="EC" id="5.6.2.4"/>
    </reaction>
</comment>
<keyword evidence="2" id="KW-0227">DNA damage</keyword>
<keyword evidence="7" id="KW-0233">DNA recombination</keyword>
<evidence type="ECO:0000256" key="4">
    <source>
        <dbReference type="ARBA" id="ARBA00022806"/>
    </source>
</evidence>
<keyword evidence="4" id="KW-0347">Helicase</keyword>
<dbReference type="AlphaFoldDB" id="A0A381URF8"/>
<sequence length="650" mass="72324">MRLGIRTQLDLLLHLPIRYQDRTQITPLNQLNAGDECYVSGEIVKVNVGYGRRRSLIITLEDGNAFLSMRLFHFSPHQREALRPGAWLRLFGEARLSRNGLEMVHPEYRIFNSEPGPIQPELKPVYRVTVGITSARVAGWIEQILEHPPDLHLFQTMGFTLEDALRVIHLPPIDQPELVESARRRLAFDELLAYYLVMKRRQQAVSNAPARALPPVRQLGKELLRELGFQLTGAQRKTTIDVLNDLAKTRATMRLIQGDVGSGKTIIAAFAAIRAAENGAQTAIMAPTEILAEQHYETFSSWLSPLGIGVGLLTGRLPATERRSRLNAIANGDDLVIIGTHAIFQTDVVFHELGLTIVDEQHRFGVHQRMSLRDKGRLPHQLVMTATPIPRTLSMTLYADMDLSVIDEMPPGRAPIVTSIHTNARRDEIVEGVGREVAAGRQAFWVCAAIEESADSEIKAAETVHSELEDKLPQVMVGLIHGRMKTIDKSATMSRFKSGEIGLLVATTVVEVGVDVPNATHMVIDDPDRLGLAQLHQLRGRIGRGHHPSHCTLLYEAPLTELAKARLNVMRETNDGFLIAEKDLELRGPGDIMGTRQTGERQFRVSDLSRDLSLFKEVVQTGDTMRKADAEAAEAIIKTWTPVETEYAAV</sequence>
<dbReference type="InterPro" id="IPR045562">
    <property type="entry name" value="RecG_dom3_C"/>
</dbReference>
<organism evidence="16">
    <name type="scientific">marine metagenome</name>
    <dbReference type="NCBI Taxonomy" id="408172"/>
    <lineage>
        <taxon>unclassified sequences</taxon>
        <taxon>metagenomes</taxon>
        <taxon>ecological metagenomes</taxon>
    </lineage>
</organism>
<evidence type="ECO:0000256" key="9">
    <source>
        <dbReference type="ARBA" id="ARBA00023235"/>
    </source>
</evidence>
<dbReference type="PANTHER" id="PTHR47964:SF1">
    <property type="entry name" value="ATP-DEPENDENT DNA HELICASE HOMOLOG RECG, CHLOROPLASTIC"/>
    <property type="match status" value="1"/>
</dbReference>
<dbReference type="PROSITE" id="PS51194">
    <property type="entry name" value="HELICASE_CTER"/>
    <property type="match status" value="1"/>
</dbReference>
<dbReference type="InterPro" id="IPR001650">
    <property type="entry name" value="Helicase_C-like"/>
</dbReference>
<dbReference type="Pfam" id="PF19833">
    <property type="entry name" value="RecG_dom3_C"/>
    <property type="match status" value="1"/>
</dbReference>
<dbReference type="CDD" id="cd17992">
    <property type="entry name" value="DEXHc_RecG"/>
    <property type="match status" value="1"/>
</dbReference>
<keyword evidence="6" id="KW-0238">DNA-binding</keyword>
<dbReference type="GO" id="GO:0003677">
    <property type="term" value="F:DNA binding"/>
    <property type="evidence" value="ECO:0007669"/>
    <property type="project" value="UniProtKB-KW"/>
</dbReference>
<dbReference type="GO" id="GO:0006310">
    <property type="term" value="P:DNA recombination"/>
    <property type="evidence" value="ECO:0007669"/>
    <property type="project" value="UniProtKB-KW"/>
</dbReference>
<dbReference type="EMBL" id="UINC01006909">
    <property type="protein sequence ID" value="SVA30341.1"/>
    <property type="molecule type" value="Genomic_DNA"/>
</dbReference>
<evidence type="ECO:0000259" key="15">
    <source>
        <dbReference type="PROSITE" id="PS51194"/>
    </source>
</evidence>
<dbReference type="PANTHER" id="PTHR47964">
    <property type="entry name" value="ATP-DEPENDENT DNA HELICASE HOMOLOG RECG, CHLOROPLASTIC"/>
    <property type="match status" value="1"/>
</dbReference>
<dbReference type="SUPFAM" id="SSF52540">
    <property type="entry name" value="P-loop containing nucleoside triphosphate hydrolases"/>
    <property type="match status" value="2"/>
</dbReference>
<evidence type="ECO:0000259" key="14">
    <source>
        <dbReference type="PROSITE" id="PS51192"/>
    </source>
</evidence>
<evidence type="ECO:0000256" key="8">
    <source>
        <dbReference type="ARBA" id="ARBA00023204"/>
    </source>
</evidence>
<dbReference type="InterPro" id="IPR012340">
    <property type="entry name" value="NA-bd_OB-fold"/>
</dbReference>
<dbReference type="InterPro" id="IPR027417">
    <property type="entry name" value="P-loop_NTPase"/>
</dbReference>
<comment type="catalytic activity">
    <reaction evidence="12">
        <text>ATP + H2O = ADP + phosphate + H(+)</text>
        <dbReference type="Rhea" id="RHEA:13065"/>
        <dbReference type="ChEBI" id="CHEBI:15377"/>
        <dbReference type="ChEBI" id="CHEBI:15378"/>
        <dbReference type="ChEBI" id="CHEBI:30616"/>
        <dbReference type="ChEBI" id="CHEBI:43474"/>
        <dbReference type="ChEBI" id="CHEBI:456216"/>
        <dbReference type="EC" id="5.6.2.4"/>
    </reaction>
</comment>
<evidence type="ECO:0000313" key="16">
    <source>
        <dbReference type="EMBL" id="SVA30341.1"/>
    </source>
</evidence>
<dbReference type="InterPro" id="IPR014001">
    <property type="entry name" value="Helicase_ATP-bd"/>
</dbReference>
<dbReference type="Gene3D" id="3.40.50.300">
    <property type="entry name" value="P-loop containing nucleotide triphosphate hydrolases"/>
    <property type="match status" value="2"/>
</dbReference>
<dbReference type="SMART" id="SM00490">
    <property type="entry name" value="HELICc"/>
    <property type="match status" value="1"/>
</dbReference>